<organism evidence="3 4">
    <name type="scientific">Clostridium saccharobutylicum</name>
    <dbReference type="NCBI Taxonomy" id="169679"/>
    <lineage>
        <taxon>Bacteria</taxon>
        <taxon>Bacillati</taxon>
        <taxon>Bacillota</taxon>
        <taxon>Clostridia</taxon>
        <taxon>Eubacteriales</taxon>
        <taxon>Clostridiaceae</taxon>
        <taxon>Clostridium</taxon>
    </lineage>
</organism>
<dbReference type="SUPFAM" id="SSF55729">
    <property type="entry name" value="Acyl-CoA N-acyltransferases (Nat)"/>
    <property type="match status" value="1"/>
</dbReference>
<proteinExistence type="predicted"/>
<gene>
    <name evidence="3" type="primary">ysnE</name>
    <name evidence="3" type="ORF">CLOSAC_11100</name>
</gene>
<dbReference type="Gene3D" id="3.40.630.30">
    <property type="match status" value="1"/>
</dbReference>
<reference evidence="3 4" key="1">
    <citation type="submission" date="2016-05" db="EMBL/GenBank/DDBJ databases">
        <title>Microbial solvent formation.</title>
        <authorList>
            <person name="Poehlein A."/>
            <person name="Montoya Solano J.D."/>
            <person name="Flitsch S."/>
            <person name="Krabben P."/>
            <person name="Duerre P."/>
            <person name="Daniel R."/>
        </authorList>
    </citation>
    <scope>NUCLEOTIDE SEQUENCE [LARGE SCALE GENOMIC DNA]</scope>
    <source>
        <strain evidence="3 4">L1-8</strain>
    </source>
</reference>
<dbReference type="AlphaFoldDB" id="A0A1S8NCN2"/>
<name>A0A1S8NCN2_CLOSA</name>
<dbReference type="Pfam" id="PF00583">
    <property type="entry name" value="Acetyltransf_1"/>
    <property type="match status" value="1"/>
</dbReference>
<evidence type="ECO:0000313" key="3">
    <source>
        <dbReference type="EMBL" id="OOM14237.1"/>
    </source>
</evidence>
<evidence type="ECO:0000313" key="4">
    <source>
        <dbReference type="Proteomes" id="UP000191154"/>
    </source>
</evidence>
<dbReference type="PANTHER" id="PTHR13947:SF37">
    <property type="entry name" value="LD18367P"/>
    <property type="match status" value="1"/>
</dbReference>
<keyword evidence="1 3" id="KW-0808">Transferase</keyword>
<accession>A0A1S8NCN2</accession>
<comment type="caution">
    <text evidence="3">The sequence shown here is derived from an EMBL/GenBank/DDBJ whole genome shotgun (WGS) entry which is preliminary data.</text>
</comment>
<dbReference type="InterPro" id="IPR050769">
    <property type="entry name" value="NAT_camello-type"/>
</dbReference>
<evidence type="ECO:0000259" key="2">
    <source>
        <dbReference type="PROSITE" id="PS51186"/>
    </source>
</evidence>
<protein>
    <submittedName>
        <fullName evidence="3">Putative N-acetyltransferase YsnE</fullName>
        <ecNumber evidence="3">2.3.1.-</ecNumber>
    </submittedName>
</protein>
<dbReference type="EC" id="2.3.1.-" evidence="3"/>
<evidence type="ECO:0000256" key="1">
    <source>
        <dbReference type="ARBA" id="ARBA00022679"/>
    </source>
</evidence>
<dbReference type="InterPro" id="IPR016181">
    <property type="entry name" value="Acyl_CoA_acyltransferase"/>
</dbReference>
<keyword evidence="3" id="KW-0012">Acyltransferase</keyword>
<dbReference type="GO" id="GO:0008080">
    <property type="term" value="F:N-acetyltransferase activity"/>
    <property type="evidence" value="ECO:0007669"/>
    <property type="project" value="InterPro"/>
</dbReference>
<dbReference type="InterPro" id="IPR000182">
    <property type="entry name" value="GNAT_dom"/>
</dbReference>
<dbReference type="Proteomes" id="UP000191154">
    <property type="component" value="Unassembled WGS sequence"/>
</dbReference>
<feature type="domain" description="N-acetyltransferase" evidence="2">
    <location>
        <begin position="5"/>
        <end position="150"/>
    </location>
</feature>
<dbReference type="PANTHER" id="PTHR13947">
    <property type="entry name" value="GNAT FAMILY N-ACETYLTRANSFERASE"/>
    <property type="match status" value="1"/>
</dbReference>
<sequence>MSLKILYTDSTNIDFIRLIKLLDDDLNERYGELQKQYDKHNKVDYINDVVIIYNDEVPVACGAFKEHNIDAIELKRIFVTKENRRQGLSKLIISELEKLGRNKGYKYALLETGIKQHEAINLYRSTGYKIIENYEPYRGNSNSVCMEKHL</sequence>
<dbReference type="CDD" id="cd04301">
    <property type="entry name" value="NAT_SF"/>
    <property type="match status" value="1"/>
</dbReference>
<dbReference type="RefSeq" id="WP_077864515.1">
    <property type="nucleotide sequence ID" value="NZ_LZYZ01000002.1"/>
</dbReference>
<dbReference type="PROSITE" id="PS51186">
    <property type="entry name" value="GNAT"/>
    <property type="match status" value="1"/>
</dbReference>
<dbReference type="EMBL" id="LZYZ01000002">
    <property type="protein sequence ID" value="OOM14237.1"/>
    <property type="molecule type" value="Genomic_DNA"/>
</dbReference>